<comment type="similarity">
    <text evidence="1">Belongs to the LysR transcriptional regulatory family.</text>
</comment>
<dbReference type="InterPro" id="IPR036388">
    <property type="entry name" value="WH-like_DNA-bd_sf"/>
</dbReference>
<dbReference type="Proteomes" id="UP000182840">
    <property type="component" value="Chromosome"/>
</dbReference>
<dbReference type="Pfam" id="PF00126">
    <property type="entry name" value="HTH_1"/>
    <property type="match status" value="1"/>
</dbReference>
<evidence type="ECO:0000256" key="1">
    <source>
        <dbReference type="ARBA" id="ARBA00009437"/>
    </source>
</evidence>
<reference evidence="7" key="1">
    <citation type="submission" date="2016-11" db="EMBL/GenBank/DDBJ databases">
        <title>Mesorhizobium oceanicum sp. nov., isolated from deep seawater in South China Sea.</title>
        <authorList>
            <person name="Fu G.-Y."/>
        </authorList>
    </citation>
    <scope>NUCLEOTIDE SEQUENCE [LARGE SCALE GENOMIC DNA]</scope>
    <source>
        <strain evidence="7">B7</strain>
    </source>
</reference>
<accession>A0A1L3SVP3</accession>
<keyword evidence="2" id="KW-0805">Transcription regulation</keyword>
<evidence type="ECO:0000256" key="4">
    <source>
        <dbReference type="ARBA" id="ARBA00023163"/>
    </source>
</evidence>
<gene>
    <name evidence="6" type="ORF">BSQ44_20560</name>
</gene>
<evidence type="ECO:0000313" key="6">
    <source>
        <dbReference type="EMBL" id="APH73497.1"/>
    </source>
</evidence>
<dbReference type="STRING" id="1670800.BSQ44_20560"/>
<keyword evidence="4" id="KW-0804">Transcription</keyword>
<evidence type="ECO:0000256" key="3">
    <source>
        <dbReference type="ARBA" id="ARBA00023125"/>
    </source>
</evidence>
<dbReference type="GO" id="GO:0003677">
    <property type="term" value="F:DNA binding"/>
    <property type="evidence" value="ECO:0007669"/>
    <property type="project" value="UniProtKB-KW"/>
</dbReference>
<dbReference type="EMBL" id="CP018171">
    <property type="protein sequence ID" value="APH73497.1"/>
    <property type="molecule type" value="Genomic_DNA"/>
</dbReference>
<dbReference type="Pfam" id="PF03466">
    <property type="entry name" value="LysR_substrate"/>
    <property type="match status" value="1"/>
</dbReference>
<organism evidence="6 7">
    <name type="scientific">Aquibium oceanicum</name>
    <dbReference type="NCBI Taxonomy" id="1670800"/>
    <lineage>
        <taxon>Bacteria</taxon>
        <taxon>Pseudomonadati</taxon>
        <taxon>Pseudomonadota</taxon>
        <taxon>Alphaproteobacteria</taxon>
        <taxon>Hyphomicrobiales</taxon>
        <taxon>Phyllobacteriaceae</taxon>
        <taxon>Aquibium</taxon>
    </lineage>
</organism>
<dbReference type="PANTHER" id="PTHR30419">
    <property type="entry name" value="HTH-TYPE TRANSCRIPTIONAL REGULATOR YBHD"/>
    <property type="match status" value="1"/>
</dbReference>
<feature type="domain" description="HTH lysR-type" evidence="5">
    <location>
        <begin position="8"/>
        <end position="65"/>
    </location>
</feature>
<dbReference type="AlphaFoldDB" id="A0A1L3SVP3"/>
<dbReference type="CDD" id="cd08421">
    <property type="entry name" value="PBP2_LTTR_like_1"/>
    <property type="match status" value="1"/>
</dbReference>
<keyword evidence="7" id="KW-1185">Reference proteome</keyword>
<proteinExistence type="inferred from homology"/>
<dbReference type="KEGG" id="meso:BSQ44_20560"/>
<evidence type="ECO:0000259" key="5">
    <source>
        <dbReference type="PROSITE" id="PS50931"/>
    </source>
</evidence>
<dbReference type="RefSeq" id="WP_072606963.1">
    <property type="nucleotide sequence ID" value="NZ_CP018171.1"/>
</dbReference>
<dbReference type="Gene3D" id="3.40.190.290">
    <property type="match status" value="1"/>
</dbReference>
<name>A0A1L3SVP3_9HYPH</name>
<dbReference type="InterPro" id="IPR036390">
    <property type="entry name" value="WH_DNA-bd_sf"/>
</dbReference>
<dbReference type="InterPro" id="IPR005119">
    <property type="entry name" value="LysR_subst-bd"/>
</dbReference>
<dbReference type="PROSITE" id="PS50931">
    <property type="entry name" value="HTH_LYSR"/>
    <property type="match status" value="1"/>
</dbReference>
<dbReference type="InterPro" id="IPR050950">
    <property type="entry name" value="HTH-type_LysR_regulators"/>
</dbReference>
<protein>
    <submittedName>
        <fullName evidence="6">LysR family transcriptional regulator</fullName>
    </submittedName>
</protein>
<dbReference type="InterPro" id="IPR000847">
    <property type="entry name" value="LysR_HTH_N"/>
</dbReference>
<dbReference type="PANTHER" id="PTHR30419:SF2">
    <property type="entry name" value="LYSR FAMILY TRANSCRIPTIONAL REGULATOR"/>
    <property type="match status" value="1"/>
</dbReference>
<dbReference type="GO" id="GO:0003700">
    <property type="term" value="F:DNA-binding transcription factor activity"/>
    <property type="evidence" value="ECO:0007669"/>
    <property type="project" value="InterPro"/>
</dbReference>
<keyword evidence="3" id="KW-0238">DNA-binding</keyword>
<dbReference type="FunFam" id="1.10.10.10:FF:000001">
    <property type="entry name" value="LysR family transcriptional regulator"/>
    <property type="match status" value="1"/>
</dbReference>
<dbReference type="OrthoDB" id="9785974at2"/>
<dbReference type="SUPFAM" id="SSF53850">
    <property type="entry name" value="Periplasmic binding protein-like II"/>
    <property type="match status" value="1"/>
</dbReference>
<evidence type="ECO:0000313" key="7">
    <source>
        <dbReference type="Proteomes" id="UP000182840"/>
    </source>
</evidence>
<dbReference type="GO" id="GO:0005829">
    <property type="term" value="C:cytosol"/>
    <property type="evidence" value="ECO:0007669"/>
    <property type="project" value="TreeGrafter"/>
</dbReference>
<dbReference type="Gene3D" id="1.10.10.10">
    <property type="entry name" value="Winged helix-like DNA-binding domain superfamily/Winged helix DNA-binding domain"/>
    <property type="match status" value="1"/>
</dbReference>
<evidence type="ECO:0000256" key="2">
    <source>
        <dbReference type="ARBA" id="ARBA00023015"/>
    </source>
</evidence>
<sequence length="305" mass="32868">MSTTSIRYDLVDLRLFISIAEAGNLTRGAERAHLSVGAASMRIKNLEEALGTPLFMRRSKGVTLTPAGDSLLTHARRVFRDLERLHGDLQSFSRGLKGRIRVFANTTAITEILPRALGSYLISHPYVDVELEERLSPEIARAVADGSADIGILAGNIRTDELQVLPYQKDSLVLAVPSGHPLAAQGEIDFAEASALSFVSLQRGSAIHGFMENIAAEMGMEQDIRIKVAGFGSLCRMVEAGVGVGILPGSVAHRLKESHDIAVVALSNPWAVRELKICVQSLDDLPSFARELVDHLIAQSSPGNA</sequence>
<dbReference type="SUPFAM" id="SSF46785">
    <property type="entry name" value="Winged helix' DNA-binding domain"/>
    <property type="match status" value="1"/>
</dbReference>